<proteinExistence type="predicted"/>
<protein>
    <submittedName>
        <fullName evidence="2">Uncharacterized protein</fullName>
    </submittedName>
</protein>
<feature type="compositionally biased region" description="Low complexity" evidence="1">
    <location>
        <begin position="29"/>
        <end position="72"/>
    </location>
</feature>
<evidence type="ECO:0000313" key="3">
    <source>
        <dbReference type="Proteomes" id="UP000075502"/>
    </source>
</evidence>
<dbReference type="AlphaFoldDB" id="A0A150U3A5"/>
<feature type="region of interest" description="Disordered" evidence="1">
    <location>
        <begin position="29"/>
        <end position="90"/>
    </location>
</feature>
<gene>
    <name evidence="2" type="ORF">BE21_57605</name>
</gene>
<feature type="compositionally biased region" description="Gly residues" evidence="1">
    <location>
        <begin position="73"/>
        <end position="90"/>
    </location>
</feature>
<reference evidence="2 3" key="1">
    <citation type="submission" date="2014-02" db="EMBL/GenBank/DDBJ databases">
        <title>The small core and large imbalanced accessory genome model reveals a collaborative survival strategy of Sorangium cellulosum strains in nature.</title>
        <authorList>
            <person name="Han K."/>
            <person name="Peng R."/>
            <person name="Blom J."/>
            <person name="Li Y.-Z."/>
        </authorList>
    </citation>
    <scope>NUCLEOTIDE SEQUENCE [LARGE SCALE GENOMIC DNA]</scope>
    <source>
        <strain evidence="2 3">So0007-03</strain>
    </source>
</reference>
<dbReference type="EMBL" id="JEME01000030">
    <property type="protein sequence ID" value="KYG11429.1"/>
    <property type="molecule type" value="Genomic_DNA"/>
</dbReference>
<name>A0A150U3A5_SORCE</name>
<organism evidence="2 3">
    <name type="scientific">Sorangium cellulosum</name>
    <name type="common">Polyangium cellulosum</name>
    <dbReference type="NCBI Taxonomy" id="56"/>
    <lineage>
        <taxon>Bacteria</taxon>
        <taxon>Pseudomonadati</taxon>
        <taxon>Myxococcota</taxon>
        <taxon>Polyangia</taxon>
        <taxon>Polyangiales</taxon>
        <taxon>Polyangiaceae</taxon>
        <taxon>Sorangium</taxon>
    </lineage>
</organism>
<accession>A0A150U3A5</accession>
<evidence type="ECO:0000256" key="1">
    <source>
        <dbReference type="SAM" id="MobiDB-lite"/>
    </source>
</evidence>
<dbReference type="Proteomes" id="UP000075502">
    <property type="component" value="Unassembled WGS sequence"/>
</dbReference>
<comment type="caution">
    <text evidence="2">The sequence shown here is derived from an EMBL/GenBank/DDBJ whole genome shotgun (WGS) entry which is preliminary data.</text>
</comment>
<sequence length="225" mass="22369">MPLILGCASPDAEALFCEWPCQIRALEAQGGAGGEDQATTTSTTGATSSTTSTNSTSASSTAASTSATTSTSAGGGDGGAGQGGGGAGGGVEPPECITDAGCQRETGECSEGRCVDGQCVATPVGDDVRCKVEDETSPRYGMDGWCSAGACADYVPVRCSTAMGTFVGCDGVAHPGQTISWSTDLGGKVECRSAGTDAARCEPGTACVVEYRSADTAFRYEGTCR</sequence>
<evidence type="ECO:0000313" key="2">
    <source>
        <dbReference type="EMBL" id="KYG11429.1"/>
    </source>
</evidence>